<evidence type="ECO:0000313" key="3">
    <source>
        <dbReference type="Proteomes" id="UP000029839"/>
    </source>
</evidence>
<feature type="region of interest" description="Disordered" evidence="1">
    <location>
        <begin position="1"/>
        <end position="69"/>
    </location>
</feature>
<keyword evidence="3" id="KW-1185">Reference proteome</keyword>
<gene>
    <name evidence="2" type="ORF">N868_04405</name>
</gene>
<dbReference type="RefSeq" id="WP_043609346.1">
    <property type="nucleotide sequence ID" value="NZ_AXCY01000122.1"/>
</dbReference>
<reference evidence="2 3" key="1">
    <citation type="submission" date="2013-08" db="EMBL/GenBank/DDBJ databases">
        <title>Genome sequencing of Cellulomonas carbonis T26.</title>
        <authorList>
            <person name="Chen F."/>
            <person name="Li Y."/>
            <person name="Wang G."/>
        </authorList>
    </citation>
    <scope>NUCLEOTIDE SEQUENCE [LARGE SCALE GENOMIC DNA]</scope>
    <source>
        <strain evidence="2 3">T26</strain>
    </source>
</reference>
<accession>A0A0A0BN54</accession>
<dbReference type="AlphaFoldDB" id="A0A0A0BN54"/>
<sequence>MSEQSTEWGERRRRREAERLRALAEASASAPVPPADGSAGDARGAAEPAATASPQAPTHRAGTPQAAPP</sequence>
<evidence type="ECO:0000313" key="2">
    <source>
        <dbReference type="EMBL" id="KGM09107.1"/>
    </source>
</evidence>
<feature type="compositionally biased region" description="Low complexity" evidence="1">
    <location>
        <begin position="23"/>
        <end position="57"/>
    </location>
</feature>
<comment type="caution">
    <text evidence="2">The sequence shown here is derived from an EMBL/GenBank/DDBJ whole genome shotgun (WGS) entry which is preliminary data.</text>
</comment>
<dbReference type="Proteomes" id="UP000029839">
    <property type="component" value="Unassembled WGS sequence"/>
</dbReference>
<proteinExistence type="predicted"/>
<protein>
    <submittedName>
        <fullName evidence="2">Uncharacterized protein</fullName>
    </submittedName>
</protein>
<feature type="non-terminal residue" evidence="2">
    <location>
        <position position="69"/>
    </location>
</feature>
<dbReference type="EMBL" id="AXCY01000122">
    <property type="protein sequence ID" value="KGM09107.1"/>
    <property type="molecule type" value="Genomic_DNA"/>
</dbReference>
<reference evidence="2 3" key="2">
    <citation type="journal article" date="2015" name="Stand. Genomic Sci.">
        <title>Draft genome sequence of Cellulomonas carbonis T26(T) and comparative analysis of six Cellulomonas genomes.</title>
        <authorList>
            <person name="Zhuang W."/>
            <person name="Zhang S."/>
            <person name="Xia X."/>
            <person name="Wang G."/>
        </authorList>
    </citation>
    <scope>NUCLEOTIDE SEQUENCE [LARGE SCALE GENOMIC DNA]</scope>
    <source>
        <strain evidence="2 3">T26</strain>
    </source>
</reference>
<organism evidence="2 3">
    <name type="scientific">Cellulomonas carbonis T26</name>
    <dbReference type="NCBI Taxonomy" id="947969"/>
    <lineage>
        <taxon>Bacteria</taxon>
        <taxon>Bacillati</taxon>
        <taxon>Actinomycetota</taxon>
        <taxon>Actinomycetes</taxon>
        <taxon>Micrococcales</taxon>
        <taxon>Cellulomonadaceae</taxon>
        <taxon>Cellulomonas</taxon>
    </lineage>
</organism>
<evidence type="ECO:0000256" key="1">
    <source>
        <dbReference type="SAM" id="MobiDB-lite"/>
    </source>
</evidence>
<name>A0A0A0BN54_9CELL</name>